<evidence type="ECO:0000313" key="2">
    <source>
        <dbReference type="Proteomes" id="UP000292424"/>
    </source>
</evidence>
<evidence type="ECO:0000313" key="1">
    <source>
        <dbReference type="EMBL" id="QES89795.1"/>
    </source>
</evidence>
<dbReference type="Gene3D" id="3.60.21.10">
    <property type="match status" value="1"/>
</dbReference>
<reference evidence="1 2" key="1">
    <citation type="submission" date="2019-09" db="EMBL/GenBank/DDBJ databases">
        <title>Complete genome sequence of Arachidicoccus sp. B3-10 isolated from apple orchard soil.</title>
        <authorList>
            <person name="Kim H.S."/>
            <person name="Han K.-I."/>
            <person name="Suh M.K."/>
            <person name="Lee K.C."/>
            <person name="Eom M.K."/>
            <person name="Kim J.-S."/>
            <person name="Kang S.W."/>
            <person name="Sin Y."/>
            <person name="Lee J.-S."/>
        </authorList>
    </citation>
    <scope>NUCLEOTIDE SEQUENCE [LARGE SCALE GENOMIC DNA]</scope>
    <source>
        <strain evidence="1 2">B3-10</strain>
    </source>
</reference>
<sequence>MSVFGNVMRFLLRKPALAISKLFGANPKEGEVFAALDKLYSTSQNDNAENCISLNVRPNDLVVIFSDQHKGNGNGADDFVSAEKNYIAALEYYNRLDASFINLGDCEELWKFPLQSVEKGHPNAFKIEREFVQKNKLFKVFGNHDLYWSLIHNANINLKKLYYQNFPIYEAVRLNVQIEDNGRLTIFCAHGHQGDKQSDGNPLSRWFVSSVWGPLQAFLQININSPASSQWLKSVHNSIMYNWSKNKEKMILITGHTHQPVFKSLTHIERLYLQLFRAKEKNDTDAISQIMNEIPYRAKDNDILSSEFMTMKPSYFNTGCCCYSDGTITGIEIQEGKIRLVKWHYVDGVPTRTIAEEESLKNVYAEV</sequence>
<dbReference type="AlphaFoldDB" id="A0A5P2G2T2"/>
<accession>A0A5P2G2T2</accession>
<dbReference type="InterPro" id="IPR029052">
    <property type="entry name" value="Metallo-depent_PP-like"/>
</dbReference>
<dbReference type="OrthoDB" id="9773199at2"/>
<proteinExistence type="predicted"/>
<dbReference type="RefSeq" id="WP_131330753.1">
    <property type="nucleotide sequence ID" value="NZ_CP044016.1"/>
</dbReference>
<organism evidence="1 2">
    <name type="scientific">Rhizosphaericola mali</name>
    <dbReference type="NCBI Taxonomy" id="2545455"/>
    <lineage>
        <taxon>Bacteria</taxon>
        <taxon>Pseudomonadati</taxon>
        <taxon>Bacteroidota</taxon>
        <taxon>Chitinophagia</taxon>
        <taxon>Chitinophagales</taxon>
        <taxon>Chitinophagaceae</taxon>
        <taxon>Rhizosphaericola</taxon>
    </lineage>
</organism>
<dbReference type="KEGG" id="arac:E0W69_014380"/>
<dbReference type="Proteomes" id="UP000292424">
    <property type="component" value="Chromosome"/>
</dbReference>
<dbReference type="EMBL" id="CP044016">
    <property type="protein sequence ID" value="QES89795.1"/>
    <property type="molecule type" value="Genomic_DNA"/>
</dbReference>
<dbReference type="GO" id="GO:0016787">
    <property type="term" value="F:hydrolase activity"/>
    <property type="evidence" value="ECO:0007669"/>
    <property type="project" value="InterPro"/>
</dbReference>
<dbReference type="SUPFAM" id="SSF56300">
    <property type="entry name" value="Metallo-dependent phosphatases"/>
    <property type="match status" value="1"/>
</dbReference>
<name>A0A5P2G2T2_9BACT</name>
<keyword evidence="2" id="KW-1185">Reference proteome</keyword>
<protein>
    <submittedName>
        <fullName evidence="1">Metallophosphoesterase</fullName>
    </submittedName>
</protein>
<gene>
    <name evidence="1" type="ORF">E0W69_014380</name>
</gene>